<comment type="caution">
    <text evidence="2">The sequence shown here is derived from an EMBL/GenBank/DDBJ whole genome shotgun (WGS) entry which is preliminary data.</text>
</comment>
<dbReference type="AlphaFoldDB" id="A0A8J8B3S2"/>
<evidence type="ECO:0000256" key="1">
    <source>
        <dbReference type="SAM" id="Phobius"/>
    </source>
</evidence>
<keyword evidence="1" id="KW-0812">Transmembrane</keyword>
<dbReference type="Proteomes" id="UP000675664">
    <property type="component" value="Unassembled WGS sequence"/>
</dbReference>
<feature type="transmembrane region" description="Helical" evidence="1">
    <location>
        <begin position="41"/>
        <end position="60"/>
    </location>
</feature>
<evidence type="ECO:0000313" key="3">
    <source>
        <dbReference type="Proteomes" id="UP000675664"/>
    </source>
</evidence>
<reference evidence="2" key="2">
    <citation type="submission" date="2021-04" db="EMBL/GenBank/DDBJ databases">
        <authorList>
            <person name="Liu J."/>
        </authorList>
    </citation>
    <scope>NUCLEOTIDE SEQUENCE</scope>
    <source>
        <strain evidence="2">BAD-6</strain>
    </source>
</reference>
<keyword evidence="3" id="KW-1185">Reference proteome</keyword>
<name>A0A8J8B3S2_9FIRM</name>
<evidence type="ECO:0000313" key="2">
    <source>
        <dbReference type="EMBL" id="MBR0600071.1"/>
    </source>
</evidence>
<accession>A0A8J8B3S2</accession>
<keyword evidence="1" id="KW-1133">Transmembrane helix</keyword>
<reference evidence="2" key="1">
    <citation type="submission" date="2021-04" db="EMBL/GenBank/DDBJ databases">
        <title>Sinoanaerobacter chloroacetimidivorans sp. nov., an obligate anaerobic bacterium isolated from anaerobic sludge.</title>
        <authorList>
            <person name="Bao Y."/>
        </authorList>
    </citation>
    <scope>NUCLEOTIDE SEQUENCE</scope>
    <source>
        <strain evidence="2">BAD-6</strain>
    </source>
</reference>
<protein>
    <submittedName>
        <fullName evidence="2">LPXTG cell wall anchor domain-containing protein</fullName>
    </submittedName>
</protein>
<sequence>MDKTAQKTATEYAVADNTNIEKGEDHMLGYDFLQASPEERLITILVLIGVLAVVGIAALVSKRRKKN</sequence>
<dbReference type="NCBIfam" id="TIGR01167">
    <property type="entry name" value="LPXTG_anchor"/>
    <property type="match status" value="1"/>
</dbReference>
<dbReference type="EMBL" id="JAGSND010000020">
    <property type="protein sequence ID" value="MBR0600071.1"/>
    <property type="molecule type" value="Genomic_DNA"/>
</dbReference>
<organism evidence="2 3">
    <name type="scientific">Sinanaerobacter chloroacetimidivorans</name>
    <dbReference type="NCBI Taxonomy" id="2818044"/>
    <lineage>
        <taxon>Bacteria</taxon>
        <taxon>Bacillati</taxon>
        <taxon>Bacillota</taxon>
        <taxon>Clostridia</taxon>
        <taxon>Peptostreptococcales</taxon>
        <taxon>Anaerovoracaceae</taxon>
        <taxon>Sinanaerobacter</taxon>
    </lineage>
</organism>
<proteinExistence type="predicted"/>
<gene>
    <name evidence="2" type="ORF">KCX82_19480</name>
</gene>
<keyword evidence="1" id="KW-0472">Membrane</keyword>